<dbReference type="GO" id="GO:0004842">
    <property type="term" value="F:ubiquitin-protein transferase activity"/>
    <property type="evidence" value="ECO:0007669"/>
    <property type="project" value="TreeGrafter"/>
</dbReference>
<sequence>MITKLKLDQEQKYQILKPVTEKLTKYNYFSKLSTLQMNCCFKANEKDLYKTYAQLTRALHDEGLESSQIILAYDFSASNQDTGLKSYNYCMHDINTLKETPYQKVTKMMEFLIKEFDEDGKIPCYVFGDVDTKDIKVKPLQLNTQDEYITGMDNIINAYKTACKHLTLDGPTTMGPVIRKAIQLCQESKQYHILIIMTDGGISSPELDAQAVIDASNYPLSIITVGLGDGPFDVLEKFDNKLKKRKFDNFNFFNFTEMEKKLGHTENVDEAIAVEMLQEIPAQYADIVKLGYL</sequence>
<dbReference type="PANTHER" id="PTHR45751">
    <property type="entry name" value="COPINE FAMILY PROTEIN 1"/>
    <property type="match status" value="1"/>
</dbReference>
<evidence type="ECO:0000313" key="3">
    <source>
        <dbReference type="EMBL" id="CAL5979330.1"/>
    </source>
</evidence>
<reference evidence="2" key="1">
    <citation type="submission" date="2023-06" db="EMBL/GenBank/DDBJ databases">
        <authorList>
            <person name="Kurt Z."/>
        </authorList>
    </citation>
    <scope>NUCLEOTIDE SEQUENCE</scope>
</reference>
<reference evidence="3 4" key="2">
    <citation type="submission" date="2024-07" db="EMBL/GenBank/DDBJ databases">
        <authorList>
            <person name="Akdeniz Z."/>
        </authorList>
    </citation>
    <scope>NUCLEOTIDE SEQUENCE [LARGE SCALE GENOMIC DNA]</scope>
</reference>
<dbReference type="EMBL" id="CATOUU010000865">
    <property type="protein sequence ID" value="CAI9955645.1"/>
    <property type="molecule type" value="Genomic_DNA"/>
</dbReference>
<dbReference type="Proteomes" id="UP001642409">
    <property type="component" value="Unassembled WGS sequence"/>
</dbReference>
<dbReference type="EMBL" id="CAXDID020000010">
    <property type="protein sequence ID" value="CAL5979330.1"/>
    <property type="molecule type" value="Genomic_DNA"/>
</dbReference>
<accession>A0AA86UF16</accession>
<dbReference type="Pfam" id="PF07002">
    <property type="entry name" value="Copine"/>
    <property type="match status" value="1"/>
</dbReference>
<protein>
    <submittedName>
        <fullName evidence="2">Copine I</fullName>
    </submittedName>
    <submittedName>
        <fullName evidence="3">Copine_I</fullName>
    </submittedName>
</protein>
<dbReference type="PANTHER" id="PTHR45751:SF11">
    <property type="entry name" value="COPINE FAMILY PROTEIN 2"/>
    <property type="match status" value="1"/>
</dbReference>
<evidence type="ECO:0000313" key="2">
    <source>
        <dbReference type="EMBL" id="CAI9955645.1"/>
    </source>
</evidence>
<name>A0AA86UF16_9EUKA</name>
<comment type="caution">
    <text evidence="2">The sequence shown here is derived from an EMBL/GenBank/DDBJ whole genome shotgun (WGS) entry which is preliminary data.</text>
</comment>
<dbReference type="InterPro" id="IPR052079">
    <property type="entry name" value="E3_ligase/Copine_domain"/>
</dbReference>
<dbReference type="GO" id="GO:0016567">
    <property type="term" value="P:protein ubiquitination"/>
    <property type="evidence" value="ECO:0007669"/>
    <property type="project" value="TreeGrafter"/>
</dbReference>
<proteinExistence type="predicted"/>
<dbReference type="InterPro" id="IPR036465">
    <property type="entry name" value="vWFA_dom_sf"/>
</dbReference>
<dbReference type="AlphaFoldDB" id="A0AA86UF16"/>
<dbReference type="InterPro" id="IPR010734">
    <property type="entry name" value="Copine_C"/>
</dbReference>
<dbReference type="Gene3D" id="3.40.50.410">
    <property type="entry name" value="von Willebrand factor, type A domain"/>
    <property type="match status" value="1"/>
</dbReference>
<evidence type="ECO:0000259" key="1">
    <source>
        <dbReference type="Pfam" id="PF07002"/>
    </source>
</evidence>
<dbReference type="SUPFAM" id="SSF53300">
    <property type="entry name" value="vWA-like"/>
    <property type="match status" value="1"/>
</dbReference>
<gene>
    <name evidence="2" type="ORF">HINF_LOCUS43290</name>
    <name evidence="3" type="ORF">HINF_LOCUS5477</name>
</gene>
<feature type="domain" description="Copine C-terminal" evidence="1">
    <location>
        <begin position="90"/>
        <end position="290"/>
    </location>
</feature>
<evidence type="ECO:0000313" key="4">
    <source>
        <dbReference type="Proteomes" id="UP001642409"/>
    </source>
</evidence>
<organism evidence="2">
    <name type="scientific">Hexamita inflata</name>
    <dbReference type="NCBI Taxonomy" id="28002"/>
    <lineage>
        <taxon>Eukaryota</taxon>
        <taxon>Metamonada</taxon>
        <taxon>Diplomonadida</taxon>
        <taxon>Hexamitidae</taxon>
        <taxon>Hexamitinae</taxon>
        <taxon>Hexamita</taxon>
    </lineage>
</organism>
<keyword evidence="4" id="KW-1185">Reference proteome</keyword>
<dbReference type="GO" id="GO:0005634">
    <property type="term" value="C:nucleus"/>
    <property type="evidence" value="ECO:0007669"/>
    <property type="project" value="TreeGrafter"/>
</dbReference>